<protein>
    <submittedName>
        <fullName evidence="1">Uncharacterized protein</fullName>
    </submittedName>
</protein>
<sequence>MVQYNRARPMLTEIVRPEDEVVVSKEGRTSFISVRIPKTHVSDSINANRGKYFPADIKINLLASIPVLFQTQVKCLPLAGPARFVCFCGPAVGPASTDHREKNGSFCLYALGSVDAPSNSLVGKLIEAPVKSPSGE</sequence>
<name>A0A834IGQ3_RHYFE</name>
<dbReference type="Proteomes" id="UP000625711">
    <property type="component" value="Unassembled WGS sequence"/>
</dbReference>
<keyword evidence="2" id="KW-1185">Reference proteome</keyword>
<evidence type="ECO:0000313" key="1">
    <source>
        <dbReference type="EMBL" id="KAF7280419.1"/>
    </source>
</evidence>
<proteinExistence type="predicted"/>
<organism evidence="1 2">
    <name type="scientific">Rhynchophorus ferrugineus</name>
    <name type="common">Red palm weevil</name>
    <name type="synonym">Curculio ferrugineus</name>
    <dbReference type="NCBI Taxonomy" id="354439"/>
    <lineage>
        <taxon>Eukaryota</taxon>
        <taxon>Metazoa</taxon>
        <taxon>Ecdysozoa</taxon>
        <taxon>Arthropoda</taxon>
        <taxon>Hexapoda</taxon>
        <taxon>Insecta</taxon>
        <taxon>Pterygota</taxon>
        <taxon>Neoptera</taxon>
        <taxon>Endopterygota</taxon>
        <taxon>Coleoptera</taxon>
        <taxon>Polyphaga</taxon>
        <taxon>Cucujiformia</taxon>
        <taxon>Curculionidae</taxon>
        <taxon>Dryophthorinae</taxon>
        <taxon>Rhynchophorus</taxon>
    </lineage>
</organism>
<reference evidence="1" key="1">
    <citation type="submission" date="2020-08" db="EMBL/GenBank/DDBJ databases">
        <title>Genome sequencing and assembly of the red palm weevil Rhynchophorus ferrugineus.</title>
        <authorList>
            <person name="Dias G.B."/>
            <person name="Bergman C.M."/>
            <person name="Manee M."/>
        </authorList>
    </citation>
    <scope>NUCLEOTIDE SEQUENCE</scope>
    <source>
        <strain evidence="1">AA-2017</strain>
        <tissue evidence="1">Whole larva</tissue>
    </source>
</reference>
<dbReference type="AlphaFoldDB" id="A0A834IGQ3"/>
<dbReference type="EMBL" id="JAACXV010000300">
    <property type="protein sequence ID" value="KAF7280419.1"/>
    <property type="molecule type" value="Genomic_DNA"/>
</dbReference>
<accession>A0A834IGQ3</accession>
<comment type="caution">
    <text evidence="1">The sequence shown here is derived from an EMBL/GenBank/DDBJ whole genome shotgun (WGS) entry which is preliminary data.</text>
</comment>
<evidence type="ECO:0000313" key="2">
    <source>
        <dbReference type="Proteomes" id="UP000625711"/>
    </source>
</evidence>
<gene>
    <name evidence="1" type="ORF">GWI33_006072</name>
</gene>